<sequence length="71" mass="7529">MLLLWVTVSIRTEDGLISLPGGQAIRAKDILDEFNCLNPNITTLDGTKEVSSLPVMTCIHGSGGWGGTISN</sequence>
<dbReference type="AlphaFoldDB" id="A0A4Z1IK82"/>
<comment type="caution">
    <text evidence="1">The sequence shown here is derived from an EMBL/GenBank/DDBJ whole genome shotgun (WGS) entry which is preliminary data.</text>
</comment>
<evidence type="ECO:0000313" key="2">
    <source>
        <dbReference type="Proteomes" id="UP000297527"/>
    </source>
</evidence>
<dbReference type="EMBL" id="PQXN01000024">
    <property type="protein sequence ID" value="TGO61828.1"/>
    <property type="molecule type" value="Genomic_DNA"/>
</dbReference>
<dbReference type="Proteomes" id="UP000297527">
    <property type="component" value="Unassembled WGS sequence"/>
</dbReference>
<gene>
    <name evidence="1" type="ORF">BCON_0024g00280</name>
</gene>
<dbReference type="OrthoDB" id="6846267at2759"/>
<keyword evidence="2" id="KW-1185">Reference proteome</keyword>
<evidence type="ECO:0000313" key="1">
    <source>
        <dbReference type="EMBL" id="TGO61828.1"/>
    </source>
</evidence>
<name>A0A4Z1IK82_9HELO</name>
<proteinExistence type="predicted"/>
<organism evidence="1 2">
    <name type="scientific">Botryotinia convoluta</name>
    <dbReference type="NCBI Taxonomy" id="54673"/>
    <lineage>
        <taxon>Eukaryota</taxon>
        <taxon>Fungi</taxon>
        <taxon>Dikarya</taxon>
        <taxon>Ascomycota</taxon>
        <taxon>Pezizomycotina</taxon>
        <taxon>Leotiomycetes</taxon>
        <taxon>Helotiales</taxon>
        <taxon>Sclerotiniaceae</taxon>
        <taxon>Botryotinia</taxon>
    </lineage>
</organism>
<accession>A0A4Z1IK82</accession>
<reference evidence="1 2" key="1">
    <citation type="submission" date="2017-12" db="EMBL/GenBank/DDBJ databases">
        <title>Comparative genomics of Botrytis spp.</title>
        <authorList>
            <person name="Valero-Jimenez C.A."/>
            <person name="Tapia P."/>
            <person name="Veloso J."/>
            <person name="Silva-Moreno E."/>
            <person name="Staats M."/>
            <person name="Valdes J.H."/>
            <person name="Van Kan J.A.L."/>
        </authorList>
    </citation>
    <scope>NUCLEOTIDE SEQUENCE [LARGE SCALE GENOMIC DNA]</scope>
    <source>
        <strain evidence="1 2">MUCL11595</strain>
    </source>
</reference>
<protein>
    <submittedName>
        <fullName evidence="1">Uncharacterized protein</fullName>
    </submittedName>
</protein>